<name>A0A2U1K9B1_ARTAN</name>
<sequence length="89" mass="9820">MQESGCEPNEATYRYLLRGYLKNNRYDDVAMLLHSMDGSGYYLDPVTTALLRDAKAAGSLDTTMSMLIGKLARKMTISPQASLASLYSC</sequence>
<evidence type="ECO:0000313" key="3">
    <source>
        <dbReference type="EMBL" id="PWA21868.1"/>
    </source>
</evidence>
<dbReference type="InterPro" id="IPR002885">
    <property type="entry name" value="PPR_rpt"/>
</dbReference>
<dbReference type="InterPro" id="IPR011990">
    <property type="entry name" value="TPR-like_helical_dom_sf"/>
</dbReference>
<dbReference type="PROSITE" id="PS51375">
    <property type="entry name" value="PPR"/>
    <property type="match status" value="1"/>
</dbReference>
<dbReference type="Proteomes" id="UP000245207">
    <property type="component" value="Unassembled WGS sequence"/>
</dbReference>
<evidence type="ECO:0000256" key="1">
    <source>
        <dbReference type="ARBA" id="ARBA00022737"/>
    </source>
</evidence>
<dbReference type="EMBL" id="PKPP01030360">
    <property type="protein sequence ID" value="PWA21868.1"/>
    <property type="molecule type" value="Genomic_DNA"/>
</dbReference>
<organism evidence="3 4">
    <name type="scientific">Artemisia annua</name>
    <name type="common">Sweet wormwood</name>
    <dbReference type="NCBI Taxonomy" id="35608"/>
    <lineage>
        <taxon>Eukaryota</taxon>
        <taxon>Viridiplantae</taxon>
        <taxon>Streptophyta</taxon>
        <taxon>Embryophyta</taxon>
        <taxon>Tracheophyta</taxon>
        <taxon>Spermatophyta</taxon>
        <taxon>Magnoliopsida</taxon>
        <taxon>eudicotyledons</taxon>
        <taxon>Gunneridae</taxon>
        <taxon>Pentapetalae</taxon>
        <taxon>asterids</taxon>
        <taxon>campanulids</taxon>
        <taxon>Asterales</taxon>
        <taxon>Asteraceae</taxon>
        <taxon>Asteroideae</taxon>
        <taxon>Anthemideae</taxon>
        <taxon>Artemisiinae</taxon>
        <taxon>Artemisia</taxon>
    </lineage>
</organism>
<proteinExistence type="predicted"/>
<evidence type="ECO:0000256" key="2">
    <source>
        <dbReference type="PROSITE-ProRule" id="PRU00708"/>
    </source>
</evidence>
<evidence type="ECO:0000313" key="4">
    <source>
        <dbReference type="Proteomes" id="UP000245207"/>
    </source>
</evidence>
<protein>
    <submittedName>
        <fullName evidence="3">Pentatricopeptide repeat protein</fullName>
    </submittedName>
</protein>
<gene>
    <name evidence="3" type="ORF">CTI12_AA629510</name>
</gene>
<dbReference type="NCBIfam" id="TIGR00756">
    <property type="entry name" value="PPR"/>
    <property type="match status" value="1"/>
</dbReference>
<reference evidence="3 4" key="1">
    <citation type="journal article" date="2018" name="Mol. Plant">
        <title>The genome of Artemisia annua provides insight into the evolution of Asteraceae family and artemisinin biosynthesis.</title>
        <authorList>
            <person name="Shen Q."/>
            <person name="Zhang L."/>
            <person name="Liao Z."/>
            <person name="Wang S."/>
            <person name="Yan T."/>
            <person name="Shi P."/>
            <person name="Liu M."/>
            <person name="Fu X."/>
            <person name="Pan Q."/>
            <person name="Wang Y."/>
            <person name="Lv Z."/>
            <person name="Lu X."/>
            <person name="Zhang F."/>
            <person name="Jiang W."/>
            <person name="Ma Y."/>
            <person name="Chen M."/>
            <person name="Hao X."/>
            <person name="Li L."/>
            <person name="Tang Y."/>
            <person name="Lv G."/>
            <person name="Zhou Y."/>
            <person name="Sun X."/>
            <person name="Brodelius P.E."/>
            <person name="Rose J.K.C."/>
            <person name="Tang K."/>
        </authorList>
    </citation>
    <scope>NUCLEOTIDE SEQUENCE [LARGE SCALE GENOMIC DNA]</scope>
    <source>
        <strain evidence="4">cv. Huhao1</strain>
        <tissue evidence="3">Leaf</tissue>
    </source>
</reference>
<dbReference type="AlphaFoldDB" id="A0A2U1K9B1"/>
<comment type="caution">
    <text evidence="3">The sequence shown here is derived from an EMBL/GenBank/DDBJ whole genome shotgun (WGS) entry which is preliminary data.</text>
</comment>
<dbReference type="OrthoDB" id="185373at2759"/>
<dbReference type="Gene3D" id="1.25.40.10">
    <property type="entry name" value="Tetratricopeptide repeat domain"/>
    <property type="match status" value="1"/>
</dbReference>
<keyword evidence="1" id="KW-0677">Repeat</keyword>
<feature type="repeat" description="PPR" evidence="2">
    <location>
        <begin position="9"/>
        <end position="43"/>
    </location>
</feature>
<accession>A0A2U1K9B1</accession>
<keyword evidence="4" id="KW-1185">Reference proteome</keyword>